<dbReference type="GO" id="GO:0004222">
    <property type="term" value="F:metalloendopeptidase activity"/>
    <property type="evidence" value="ECO:0007669"/>
    <property type="project" value="InterPro"/>
</dbReference>
<dbReference type="InParanoid" id="A0A672L1E4"/>
<keyword evidence="11" id="KW-0482">Metalloprotease</keyword>
<feature type="signal peptide" evidence="17">
    <location>
        <begin position="1"/>
        <end position="20"/>
    </location>
</feature>
<evidence type="ECO:0000256" key="9">
    <source>
        <dbReference type="ARBA" id="ARBA00022801"/>
    </source>
</evidence>
<keyword evidence="9" id="KW-0378">Hydrolase</keyword>
<dbReference type="InterPro" id="IPR000884">
    <property type="entry name" value="TSP1_rpt"/>
</dbReference>
<feature type="chain" id="PRO_5025587302" evidence="17">
    <location>
        <begin position="21"/>
        <end position="846"/>
    </location>
</feature>
<dbReference type="InterPro" id="IPR024079">
    <property type="entry name" value="MetalloPept_cat_dom_sf"/>
</dbReference>
<dbReference type="InterPro" id="IPR010294">
    <property type="entry name" value="ADAMTS_spacer1"/>
</dbReference>
<dbReference type="InterPro" id="IPR050439">
    <property type="entry name" value="ADAMTS_ADAMTS-like"/>
</dbReference>
<dbReference type="Pfam" id="PF01562">
    <property type="entry name" value="Pep_M12B_propep"/>
    <property type="match status" value="1"/>
</dbReference>
<keyword evidence="3" id="KW-0272">Extracellular matrix</keyword>
<dbReference type="Proteomes" id="UP000472262">
    <property type="component" value="Unassembled WGS sequence"/>
</dbReference>
<dbReference type="AlphaFoldDB" id="A0A672L1E4"/>
<reference evidence="19" key="1">
    <citation type="submission" date="2025-08" db="UniProtKB">
        <authorList>
            <consortium name="Ensembl"/>
        </authorList>
    </citation>
    <scope>IDENTIFICATION</scope>
</reference>
<gene>
    <name evidence="19" type="primary">LOC107582628</name>
</gene>
<proteinExistence type="predicted"/>
<evidence type="ECO:0000256" key="17">
    <source>
        <dbReference type="SAM" id="SignalP"/>
    </source>
</evidence>
<feature type="region of interest" description="Disordered" evidence="16">
    <location>
        <begin position="178"/>
        <end position="197"/>
    </location>
</feature>
<evidence type="ECO:0000256" key="5">
    <source>
        <dbReference type="ARBA" id="ARBA00022685"/>
    </source>
</evidence>
<dbReference type="PROSITE" id="PS50215">
    <property type="entry name" value="ADAM_MEPRO"/>
    <property type="match status" value="1"/>
</dbReference>
<evidence type="ECO:0000313" key="20">
    <source>
        <dbReference type="Proteomes" id="UP000472262"/>
    </source>
</evidence>
<dbReference type="PRINTS" id="PR01861">
    <property type="entry name" value="ADAMTS8"/>
</dbReference>
<dbReference type="Gene3D" id="3.40.1620.60">
    <property type="match status" value="1"/>
</dbReference>
<organism evidence="19 20">
    <name type="scientific">Sinocyclocheilus grahami</name>
    <name type="common">Dianchi golden-line fish</name>
    <name type="synonym">Barbus grahami</name>
    <dbReference type="NCBI Taxonomy" id="75366"/>
    <lineage>
        <taxon>Eukaryota</taxon>
        <taxon>Metazoa</taxon>
        <taxon>Chordata</taxon>
        <taxon>Craniata</taxon>
        <taxon>Vertebrata</taxon>
        <taxon>Euteleostomi</taxon>
        <taxon>Actinopterygii</taxon>
        <taxon>Neopterygii</taxon>
        <taxon>Teleostei</taxon>
        <taxon>Ostariophysi</taxon>
        <taxon>Cypriniformes</taxon>
        <taxon>Cyprinidae</taxon>
        <taxon>Cyprininae</taxon>
        <taxon>Sinocyclocheilus</taxon>
    </lineage>
</organism>
<dbReference type="InterPro" id="IPR002870">
    <property type="entry name" value="Peptidase_M12B_N"/>
</dbReference>
<keyword evidence="8" id="KW-0677">Repeat</keyword>
<dbReference type="Gene3D" id="2.60.120.830">
    <property type="match status" value="1"/>
</dbReference>
<dbReference type="InterPro" id="IPR041645">
    <property type="entry name" value="ADAMTS_CR_2"/>
</dbReference>
<keyword evidence="7 17" id="KW-0732">Signal</keyword>
<evidence type="ECO:0000256" key="8">
    <source>
        <dbReference type="ARBA" id="ARBA00022737"/>
    </source>
</evidence>
<keyword evidence="14" id="KW-0325">Glycoprotein</keyword>
<keyword evidence="5" id="KW-0165">Cleavage on pair of basic residues</keyword>
<keyword evidence="13" id="KW-1015">Disulfide bond</keyword>
<dbReference type="GO" id="GO:0031012">
    <property type="term" value="C:extracellular matrix"/>
    <property type="evidence" value="ECO:0007669"/>
    <property type="project" value="TreeGrafter"/>
</dbReference>
<dbReference type="GO" id="GO:0008270">
    <property type="term" value="F:zinc ion binding"/>
    <property type="evidence" value="ECO:0007669"/>
    <property type="project" value="InterPro"/>
</dbReference>
<feature type="binding site" evidence="15">
    <location>
        <position position="354"/>
    </location>
    <ligand>
        <name>Zn(2+)</name>
        <dbReference type="ChEBI" id="CHEBI:29105"/>
        <note>catalytic</note>
    </ligand>
</feature>
<keyword evidence="2" id="KW-0964">Secreted</keyword>
<dbReference type="RefSeq" id="XP_016124028.1">
    <property type="nucleotide sequence ID" value="XM_016268542.1"/>
</dbReference>
<dbReference type="Pfam" id="PF19030">
    <property type="entry name" value="TSP1_ADAMTS"/>
    <property type="match status" value="2"/>
</dbReference>
<feature type="binding site" evidence="15">
    <location>
        <position position="360"/>
    </location>
    <ligand>
        <name>Zn(2+)</name>
        <dbReference type="ChEBI" id="CHEBI:29105"/>
        <note>catalytic</note>
    </ligand>
</feature>
<dbReference type="GO" id="GO:0006508">
    <property type="term" value="P:proteolysis"/>
    <property type="evidence" value="ECO:0007669"/>
    <property type="project" value="UniProtKB-KW"/>
</dbReference>
<evidence type="ECO:0000256" key="13">
    <source>
        <dbReference type="ARBA" id="ARBA00023157"/>
    </source>
</evidence>
<evidence type="ECO:0000256" key="6">
    <source>
        <dbReference type="ARBA" id="ARBA00022723"/>
    </source>
</evidence>
<reference evidence="19" key="2">
    <citation type="submission" date="2025-09" db="UniProtKB">
        <authorList>
            <consortium name="Ensembl"/>
        </authorList>
    </citation>
    <scope>IDENTIFICATION</scope>
</reference>
<dbReference type="InterPro" id="IPR006586">
    <property type="entry name" value="ADAM_Cys-rich"/>
</dbReference>
<keyword evidence="4" id="KW-0645">Protease</keyword>
<evidence type="ECO:0000256" key="11">
    <source>
        <dbReference type="ARBA" id="ARBA00023049"/>
    </source>
</evidence>
<keyword evidence="10 15" id="KW-0862">Zinc</keyword>
<evidence type="ECO:0000256" key="10">
    <source>
        <dbReference type="ARBA" id="ARBA00022833"/>
    </source>
</evidence>
<dbReference type="SMART" id="SM00608">
    <property type="entry name" value="ACR"/>
    <property type="match status" value="1"/>
</dbReference>
<protein>
    <submittedName>
        <fullName evidence="19">ADAM metallopeptidase with thrombospondin type 1 motif 8</fullName>
    </submittedName>
</protein>
<evidence type="ECO:0000256" key="14">
    <source>
        <dbReference type="ARBA" id="ARBA00023180"/>
    </source>
</evidence>
<feature type="binding site" evidence="15">
    <location>
        <position position="350"/>
    </location>
    <ligand>
        <name>Zn(2+)</name>
        <dbReference type="ChEBI" id="CHEBI:29105"/>
        <note>catalytic</note>
    </ligand>
</feature>
<evidence type="ECO:0000256" key="4">
    <source>
        <dbReference type="ARBA" id="ARBA00022670"/>
    </source>
</evidence>
<dbReference type="Pfam" id="PF05986">
    <property type="entry name" value="ADAMTS_spacer1"/>
    <property type="match status" value="1"/>
</dbReference>
<dbReference type="PANTHER" id="PTHR13723:SF41">
    <property type="entry name" value="A DISINTEGRIN AND METALLOPROTEINASE WITH THROMBOSPONDIN MOTIFS 8"/>
    <property type="match status" value="1"/>
</dbReference>
<dbReference type="Ensembl" id="ENSSGRT00000018264.1">
    <property type="protein sequence ID" value="ENSSGRP00000016898.1"/>
    <property type="gene ID" value="ENSSGRG00000010261.1"/>
</dbReference>
<keyword evidence="12" id="KW-0865">Zymogen</keyword>
<sequence>MWSCLVTSILIVCLLAETSAHSFETEEIVPVRLTGRTAGRVAKRSEEQPNFSLTAFGRNFTLNLTPDSTFISPALKVYRIKAKPQERLESTNKLTELYKSLNQTEETGAELLKGCFYIGAVDSDEDSIVSVSLCHGILGSFITDGKEYLIEPKLLVLGTSGKLTEQLHVIKRRRFTKSPQVSKPLSDIRDDDQDSMSRRRRFVSTPRFVETLVVGDASLTHFYGDEIKHYMLTLMSVAAQIFKHPSVKNSINIVLVKMLIVEDKEVGPSISSNGGVTLRNFCAWQQLFNPPSHRHPEHFDTAILFTREDICGHQSCDTLGVADVGTMCDTKRSCSVIEDNGLQAAYTTAHELGHVLSMPHDDTKNCEQLFGHLGEHHIMAPVFTQLSKTLPWSPCSALHITEFFDNGHGDCLLDTPDTIVALPTELPGITYSLDRQCQQIFGEEFSHCPNTSANEVCGQLWCQQEGQSVCTTRNGSLPWADGTSCGPNRTCLNSICMSSEEVMRPKPAVDGGWGEWGTWQPCSRSCGGGVMFSYRDCSHPSPQNGGKYCVGQRVKYQSCNKQTCENNQGKSFREEQCEKYNNPNFYFRNLIVALYQIFPHFFSHGYRDIVTIPSGATNINIKQQSHGSIPHDGHYLAVRRENSDYILNGNFSVSTVEQYIPVLGAVLKYSGSSTTLERLQSFRQLQEPITIQLLSTAGESIPPKVKYTFYIPKTMSFSKPKDKKIAGKLIHPFGLPQWVSSEWSECSKTCGSGWTRRNVECKDNAGFYSNHCNKDLRPSDIRPCADLPCPIWQIGPWSSCSQSCGHGERQRRILCIDYAGKIVELENCDPAKMPESVSEKCFYQEC</sequence>
<evidence type="ECO:0000313" key="19">
    <source>
        <dbReference type="Ensembl" id="ENSSGRP00000016898.1"/>
    </source>
</evidence>
<dbReference type="PROSITE" id="PS50092">
    <property type="entry name" value="TSP1"/>
    <property type="match status" value="3"/>
</dbReference>
<evidence type="ECO:0000256" key="16">
    <source>
        <dbReference type="SAM" id="MobiDB-lite"/>
    </source>
</evidence>
<dbReference type="InterPro" id="IPR013277">
    <property type="entry name" value="Pept_M12B_ADAM-TS8"/>
</dbReference>
<dbReference type="KEGG" id="sgh:107582628"/>
<dbReference type="FunFam" id="2.20.100.10:FF:000006">
    <property type="entry name" value="A disintegrin and metalloproteinase with thrombospondin motifs 1"/>
    <property type="match status" value="1"/>
</dbReference>
<dbReference type="SMART" id="SM00209">
    <property type="entry name" value="TSP1"/>
    <property type="match status" value="3"/>
</dbReference>
<dbReference type="FunFam" id="2.20.100.10:FF:000005">
    <property type="entry name" value="ADAM metallopeptidase with thrombospondin type 1 motif 9"/>
    <property type="match status" value="1"/>
</dbReference>
<dbReference type="Pfam" id="PF01421">
    <property type="entry name" value="Reprolysin"/>
    <property type="match status" value="1"/>
</dbReference>
<keyword evidence="20" id="KW-1185">Reference proteome</keyword>
<dbReference type="InterPro" id="IPR001590">
    <property type="entry name" value="Peptidase_M12B"/>
</dbReference>
<dbReference type="SUPFAM" id="SSF82895">
    <property type="entry name" value="TSP-1 type 1 repeat"/>
    <property type="match status" value="3"/>
</dbReference>
<evidence type="ECO:0000259" key="18">
    <source>
        <dbReference type="PROSITE" id="PS50215"/>
    </source>
</evidence>
<dbReference type="OrthoDB" id="412680at2759"/>
<accession>A0A672L1E4</accession>
<evidence type="ECO:0000256" key="1">
    <source>
        <dbReference type="ARBA" id="ARBA00004498"/>
    </source>
</evidence>
<comment type="subcellular location">
    <subcellularLocation>
        <location evidence="1">Secreted</location>
        <location evidence="1">Extracellular space</location>
        <location evidence="1">Extracellular matrix</location>
    </subcellularLocation>
</comment>
<dbReference type="FunFam" id="3.40.390.10:FF:000001">
    <property type="entry name" value="A disintegrin and metalloproteinase with thrombospondin motifs 1"/>
    <property type="match status" value="1"/>
</dbReference>
<evidence type="ECO:0000256" key="7">
    <source>
        <dbReference type="ARBA" id="ARBA00022729"/>
    </source>
</evidence>
<dbReference type="PANTHER" id="PTHR13723">
    <property type="entry name" value="ADAMTS A DISINTEGRIN AND METALLOPROTEASE WITH THROMBOSPONDIN MOTIFS PROTEASE"/>
    <property type="match status" value="1"/>
</dbReference>
<evidence type="ECO:0000256" key="12">
    <source>
        <dbReference type="ARBA" id="ARBA00023145"/>
    </source>
</evidence>
<evidence type="ECO:0000256" key="3">
    <source>
        <dbReference type="ARBA" id="ARBA00022530"/>
    </source>
</evidence>
<comment type="caution">
    <text evidence="15">Lacks conserved residue(s) required for the propagation of feature annotation.</text>
</comment>
<dbReference type="SUPFAM" id="SSF55486">
    <property type="entry name" value="Metalloproteases ('zincins'), catalytic domain"/>
    <property type="match status" value="1"/>
</dbReference>
<name>A0A672L1E4_SINGR</name>
<dbReference type="InterPro" id="IPR036383">
    <property type="entry name" value="TSP1_rpt_sf"/>
</dbReference>
<feature type="domain" description="Peptidase M12B" evidence="18">
    <location>
        <begin position="207"/>
        <end position="416"/>
    </location>
</feature>
<dbReference type="Gene3D" id="2.20.100.10">
    <property type="entry name" value="Thrombospondin type-1 (TSP1) repeat"/>
    <property type="match status" value="3"/>
</dbReference>
<keyword evidence="6 15" id="KW-0479">Metal-binding</keyword>
<feature type="active site" evidence="15">
    <location>
        <position position="351"/>
    </location>
</feature>
<dbReference type="OMA" id="QACENSH"/>
<dbReference type="GO" id="GO:0030198">
    <property type="term" value="P:extracellular matrix organization"/>
    <property type="evidence" value="ECO:0007669"/>
    <property type="project" value="TreeGrafter"/>
</dbReference>
<evidence type="ECO:0000256" key="2">
    <source>
        <dbReference type="ARBA" id="ARBA00022525"/>
    </source>
</evidence>
<dbReference type="GeneID" id="107582628"/>
<dbReference type="CDD" id="cd04273">
    <property type="entry name" value="ZnMc_ADAMTS_like"/>
    <property type="match status" value="1"/>
</dbReference>
<dbReference type="Pfam" id="PF00090">
    <property type="entry name" value="TSP_1"/>
    <property type="match status" value="1"/>
</dbReference>
<dbReference type="Gene3D" id="3.40.390.10">
    <property type="entry name" value="Collagenase (Catalytic Domain)"/>
    <property type="match status" value="1"/>
</dbReference>
<dbReference type="Pfam" id="PF17771">
    <property type="entry name" value="ADAMTS_CR_2"/>
    <property type="match status" value="1"/>
</dbReference>
<evidence type="ECO:0000256" key="15">
    <source>
        <dbReference type="PROSITE-ProRule" id="PRU00276"/>
    </source>
</evidence>